<reference evidence="1 2" key="1">
    <citation type="submission" date="2016-10" db="EMBL/GenBank/DDBJ databases">
        <authorList>
            <person name="de Groot N.N."/>
        </authorList>
    </citation>
    <scope>NUCLEOTIDE SEQUENCE [LARGE SCALE GENOMIC DNA]</scope>
    <source>
        <strain evidence="1 2">DSM 28129</strain>
    </source>
</reference>
<dbReference type="AlphaFoldDB" id="A0A1G7PGQ8"/>
<dbReference type="InterPro" id="IPR035959">
    <property type="entry name" value="RutC-like_sf"/>
</dbReference>
<gene>
    <name evidence="1" type="ORF">SAMN04488542_11895</name>
</gene>
<dbReference type="OrthoDB" id="9796680at2"/>
<proteinExistence type="predicted"/>
<evidence type="ECO:0000313" key="1">
    <source>
        <dbReference type="EMBL" id="SDF85314.1"/>
    </source>
</evidence>
<evidence type="ECO:0000313" key="2">
    <source>
        <dbReference type="Proteomes" id="UP000198972"/>
    </source>
</evidence>
<protein>
    <submittedName>
        <fullName evidence="1">Enamine deaminase RidA, house cleaning of reactive enamine intermediates, YjgF/YER057c/UK114 family</fullName>
    </submittedName>
</protein>
<dbReference type="Gene3D" id="3.30.1330.40">
    <property type="entry name" value="RutC-like"/>
    <property type="match status" value="1"/>
</dbReference>
<dbReference type="PANTHER" id="PTHR11803">
    <property type="entry name" value="2-IMINOBUTANOATE/2-IMINOPROPANOATE DEAMINASE RIDA"/>
    <property type="match status" value="1"/>
</dbReference>
<dbReference type="Proteomes" id="UP000198972">
    <property type="component" value="Unassembled WGS sequence"/>
</dbReference>
<keyword evidence="2" id="KW-1185">Reference proteome</keyword>
<dbReference type="STRING" id="670482.SAMN04488542_11895"/>
<accession>A0A1G7PGQ8</accession>
<organism evidence="1 2">
    <name type="scientific">Fontibacillus panacisegetis</name>
    <dbReference type="NCBI Taxonomy" id="670482"/>
    <lineage>
        <taxon>Bacteria</taxon>
        <taxon>Bacillati</taxon>
        <taxon>Bacillota</taxon>
        <taxon>Bacilli</taxon>
        <taxon>Bacillales</taxon>
        <taxon>Paenibacillaceae</taxon>
        <taxon>Fontibacillus</taxon>
    </lineage>
</organism>
<dbReference type="PANTHER" id="PTHR11803:SF39">
    <property type="entry name" value="2-IMINOBUTANOATE_2-IMINOPROPANOATE DEAMINASE"/>
    <property type="match status" value="1"/>
</dbReference>
<dbReference type="InterPro" id="IPR006175">
    <property type="entry name" value="YjgF/YER057c/UK114"/>
</dbReference>
<dbReference type="Pfam" id="PF01042">
    <property type="entry name" value="Ribonuc_L-PSP"/>
    <property type="match status" value="1"/>
</dbReference>
<dbReference type="SUPFAM" id="SSF55298">
    <property type="entry name" value="YjgF-like"/>
    <property type="match status" value="1"/>
</dbReference>
<sequence length="114" mass="13012">MLERIPTKFSYSQAVVAGDYIFLGLHRGFGETFTEQIHSTFSGLKETLQKCDVSLERVVKVHVYLKNIKDLPEMERVFSDYFATDSFPARMTTTTEFFDSDCLMMIDGVAYTGV</sequence>
<name>A0A1G7PGQ8_9BACL</name>
<dbReference type="EMBL" id="FNBG01000018">
    <property type="protein sequence ID" value="SDF85314.1"/>
    <property type="molecule type" value="Genomic_DNA"/>
</dbReference>
<dbReference type="RefSeq" id="WP_091232410.1">
    <property type="nucleotide sequence ID" value="NZ_FNBG01000018.1"/>
</dbReference>
<dbReference type="GO" id="GO:0005829">
    <property type="term" value="C:cytosol"/>
    <property type="evidence" value="ECO:0007669"/>
    <property type="project" value="TreeGrafter"/>
</dbReference>
<dbReference type="GO" id="GO:0019239">
    <property type="term" value="F:deaminase activity"/>
    <property type="evidence" value="ECO:0007669"/>
    <property type="project" value="TreeGrafter"/>
</dbReference>
<dbReference type="CDD" id="cd00448">
    <property type="entry name" value="YjgF_YER057c_UK114_family"/>
    <property type="match status" value="1"/>
</dbReference>